<reference evidence="1" key="1">
    <citation type="submission" date="2018-02" db="EMBL/GenBank/DDBJ databases">
        <authorList>
            <person name="Cohen D.B."/>
            <person name="Kent A.D."/>
        </authorList>
    </citation>
    <scope>NUCLEOTIDE SEQUENCE</scope>
</reference>
<gene>
    <name evidence="1" type="ORF">FSB_LOCUS3522</name>
</gene>
<dbReference type="AlphaFoldDB" id="A0A2N9ELW3"/>
<proteinExistence type="predicted"/>
<organism evidence="1">
    <name type="scientific">Fagus sylvatica</name>
    <name type="common">Beechnut</name>
    <dbReference type="NCBI Taxonomy" id="28930"/>
    <lineage>
        <taxon>Eukaryota</taxon>
        <taxon>Viridiplantae</taxon>
        <taxon>Streptophyta</taxon>
        <taxon>Embryophyta</taxon>
        <taxon>Tracheophyta</taxon>
        <taxon>Spermatophyta</taxon>
        <taxon>Magnoliopsida</taxon>
        <taxon>eudicotyledons</taxon>
        <taxon>Gunneridae</taxon>
        <taxon>Pentapetalae</taxon>
        <taxon>rosids</taxon>
        <taxon>fabids</taxon>
        <taxon>Fagales</taxon>
        <taxon>Fagaceae</taxon>
        <taxon>Fagus</taxon>
    </lineage>
</organism>
<accession>A0A2N9ELW3</accession>
<evidence type="ECO:0000313" key="1">
    <source>
        <dbReference type="EMBL" id="SPC75640.1"/>
    </source>
</evidence>
<name>A0A2N9ELW3_FAGSY</name>
<protein>
    <submittedName>
        <fullName evidence="1">Uncharacterized protein</fullName>
    </submittedName>
</protein>
<dbReference type="EMBL" id="OIVN01000171">
    <property type="protein sequence ID" value="SPC75640.1"/>
    <property type="molecule type" value="Genomic_DNA"/>
</dbReference>
<sequence length="111" mass="12079">MANLSSLVHELRERIAASSSTPSNHGGAVGDDDVLELRFRSVLPNLLHAYVVPSSSANEREVIAVLKLISHTAKNFPGVFYHGKATAILPVLGRVLPFFAEPSFRFVLLNL</sequence>